<name>A0A4D9E337_9SAUR</name>
<protein>
    <submittedName>
        <fullName evidence="1">Protein unc-13A-like</fullName>
    </submittedName>
</protein>
<organism evidence="1 2">
    <name type="scientific">Platysternon megacephalum</name>
    <name type="common">big-headed turtle</name>
    <dbReference type="NCBI Taxonomy" id="55544"/>
    <lineage>
        <taxon>Eukaryota</taxon>
        <taxon>Metazoa</taxon>
        <taxon>Chordata</taxon>
        <taxon>Craniata</taxon>
        <taxon>Vertebrata</taxon>
        <taxon>Euteleostomi</taxon>
        <taxon>Archelosauria</taxon>
        <taxon>Testudinata</taxon>
        <taxon>Testudines</taxon>
        <taxon>Cryptodira</taxon>
        <taxon>Durocryptodira</taxon>
        <taxon>Testudinoidea</taxon>
        <taxon>Platysternidae</taxon>
        <taxon>Platysternon</taxon>
    </lineage>
</organism>
<evidence type="ECO:0000313" key="1">
    <source>
        <dbReference type="EMBL" id="TFK02698.1"/>
    </source>
</evidence>
<accession>A0A4D9E337</accession>
<dbReference type="Proteomes" id="UP000297703">
    <property type="component" value="Unassembled WGS sequence"/>
</dbReference>
<reference evidence="1 2" key="1">
    <citation type="submission" date="2019-04" db="EMBL/GenBank/DDBJ databases">
        <title>Draft genome of the big-headed turtle Platysternon megacephalum.</title>
        <authorList>
            <person name="Gong S."/>
        </authorList>
    </citation>
    <scope>NUCLEOTIDE SEQUENCE [LARGE SCALE GENOMIC DNA]</scope>
    <source>
        <strain evidence="1">DO16091913</strain>
        <tissue evidence="1">Muscle</tissue>
    </source>
</reference>
<sequence>MKSALSVQEKDLSNKDQVYINSLAKARWTRAIQKTLPGAMGNRAGFYSTFRPPSGFGF</sequence>
<reference evidence="1 2" key="2">
    <citation type="submission" date="2019-04" db="EMBL/GenBank/DDBJ databases">
        <title>The genome sequence of big-headed turtle.</title>
        <authorList>
            <person name="Gong S."/>
        </authorList>
    </citation>
    <scope>NUCLEOTIDE SEQUENCE [LARGE SCALE GENOMIC DNA]</scope>
    <source>
        <strain evidence="1">DO16091913</strain>
        <tissue evidence="1">Muscle</tissue>
    </source>
</reference>
<gene>
    <name evidence="1" type="ORF">DR999_PMT14988</name>
</gene>
<proteinExistence type="predicted"/>
<dbReference type="AlphaFoldDB" id="A0A4D9E337"/>
<evidence type="ECO:0000313" key="2">
    <source>
        <dbReference type="Proteomes" id="UP000297703"/>
    </source>
</evidence>
<dbReference type="EMBL" id="QXTE01000179">
    <property type="protein sequence ID" value="TFK02698.1"/>
    <property type="molecule type" value="Genomic_DNA"/>
</dbReference>
<dbReference type="OrthoDB" id="5831756at2759"/>
<keyword evidence="2" id="KW-1185">Reference proteome</keyword>
<comment type="caution">
    <text evidence="1">The sequence shown here is derived from an EMBL/GenBank/DDBJ whole genome shotgun (WGS) entry which is preliminary data.</text>
</comment>